<proteinExistence type="predicted"/>
<name>A0A1B8GSS4_9PEZI</name>
<dbReference type="GeneID" id="28836840"/>
<protein>
    <submittedName>
        <fullName evidence="2">Uncharacterized protein</fullName>
    </submittedName>
</protein>
<dbReference type="STRING" id="342668.A0A1B8GSS4"/>
<dbReference type="OrthoDB" id="5244622at2759"/>
<evidence type="ECO:0000313" key="3">
    <source>
        <dbReference type="Proteomes" id="UP000091956"/>
    </source>
</evidence>
<keyword evidence="3" id="KW-1185">Reference proteome</keyword>
<dbReference type="RefSeq" id="XP_018132611.1">
    <property type="nucleotide sequence ID" value="XM_018272944.2"/>
</dbReference>
<accession>A0A1B8GSS4</accession>
<dbReference type="AlphaFoldDB" id="A0A1B8GSS4"/>
<feature type="region of interest" description="Disordered" evidence="1">
    <location>
        <begin position="1"/>
        <end position="33"/>
    </location>
</feature>
<reference evidence="2 3" key="1">
    <citation type="submission" date="2016-03" db="EMBL/GenBank/DDBJ databases">
        <title>Comparative genomics of Pseudogymnoascus destructans, the fungus causing white-nose syndrome of bats.</title>
        <authorList>
            <person name="Palmer J.M."/>
            <person name="Drees K.P."/>
            <person name="Foster J.T."/>
            <person name="Lindner D.L."/>
        </authorList>
    </citation>
    <scope>NUCLEOTIDE SEQUENCE [LARGE SCALE GENOMIC DNA]</scope>
    <source>
        <strain evidence="2 3">UAMH 10579</strain>
    </source>
</reference>
<evidence type="ECO:0000313" key="2">
    <source>
        <dbReference type="EMBL" id="OBT98878.1"/>
    </source>
</evidence>
<reference evidence="3" key="2">
    <citation type="journal article" date="2018" name="Nat. Commun.">
        <title>Extreme sensitivity to ultraviolet light in the fungal pathogen causing white-nose syndrome of bats.</title>
        <authorList>
            <person name="Palmer J.M."/>
            <person name="Drees K.P."/>
            <person name="Foster J.T."/>
            <person name="Lindner D.L."/>
        </authorList>
    </citation>
    <scope>NUCLEOTIDE SEQUENCE [LARGE SCALE GENOMIC DNA]</scope>
    <source>
        <strain evidence="3">UAMH 10579</strain>
    </source>
</reference>
<dbReference type="EMBL" id="KV460215">
    <property type="protein sequence ID" value="OBT98878.1"/>
    <property type="molecule type" value="Genomic_DNA"/>
</dbReference>
<dbReference type="Proteomes" id="UP000091956">
    <property type="component" value="Unassembled WGS sequence"/>
</dbReference>
<sequence length="558" mass="60950">MPSSQECSEDALPAPAADSEQHEHDATVQDADPVGSVAEFTHIPAMFESLDDELLAGESEITTAKHEPSDDQFPVQAYPTPELDPVAVENARLEYEKYMEEIKDKPAPTPRIERVNEPDHFIGKGVVTGVSYHLNKTPRETLPRQPRNGQRHNSCVPDYNANKTIWETREERLNAIDHQNAILNPRGRLSEYFVWGIAYNPPDELSQGHRAVHIGVPIGTTLKSILDNINTGPIYSATLCNTVAITGGLTAFIIFVEESGASLLKSNLAMESLKPVHITSYPTWPISPTMLKQIRQGWTRCLSIRGLPSAFSTGDVFDMIVQPGYSQVKELLEVQRDAQEYFFVEFSSITAADKVYRLMSAHYRGSDVAVSFGADPCSVPFPVTFGATPDDSPATLTPASSFGSEGSDSTDDKAALIAKYGLPPKLRLPRALPEAQKQSMMAASNISHFANNTQLFNSVGKENAQDASSTRVDAQQYMAAAALIQIHREDASLAAQQTKADPEAGRDFSDLVPTFEYHGSGTGFNWADEMIEEAAGEEYGNPSALDILAQQALGAKVY</sequence>
<gene>
    <name evidence="2" type="ORF">VE01_03454</name>
</gene>
<organism evidence="2 3">
    <name type="scientific">Pseudogymnoascus verrucosus</name>
    <dbReference type="NCBI Taxonomy" id="342668"/>
    <lineage>
        <taxon>Eukaryota</taxon>
        <taxon>Fungi</taxon>
        <taxon>Dikarya</taxon>
        <taxon>Ascomycota</taxon>
        <taxon>Pezizomycotina</taxon>
        <taxon>Leotiomycetes</taxon>
        <taxon>Thelebolales</taxon>
        <taxon>Thelebolaceae</taxon>
        <taxon>Pseudogymnoascus</taxon>
    </lineage>
</organism>
<evidence type="ECO:0000256" key="1">
    <source>
        <dbReference type="SAM" id="MobiDB-lite"/>
    </source>
</evidence>